<dbReference type="Gene3D" id="1.10.287.850">
    <property type="entry name" value="HP0062-like domain"/>
    <property type="match status" value="1"/>
</dbReference>
<evidence type="ECO:0000256" key="1">
    <source>
        <dbReference type="SAM" id="MobiDB-lite"/>
    </source>
</evidence>
<keyword evidence="4" id="KW-1185">Reference proteome</keyword>
<dbReference type="Pfam" id="PF00934">
    <property type="entry name" value="PE"/>
    <property type="match status" value="1"/>
</dbReference>
<sequence>MWWAEGAVGVVSLVRVAPQVVADGVGNLARIGSSIGVANAAAAAATTTMVPAGGDEVSVAVVGLFRGLGQDYQLFGAQLEQFHQRFVQILDAARTAYLETETAAAAAVADGQFQVLAEPVQTLGQAWLASPAGELLDPLVNAPFESLTGRELIGNGAAGVAGVDGGAGQAGGWLFGDGGPGRRPRPPVRPAVVGMPG</sequence>
<proteinExistence type="predicted"/>
<gene>
    <name evidence="3" type="ORF">I551_6623</name>
</gene>
<evidence type="ECO:0000313" key="4">
    <source>
        <dbReference type="Proteomes" id="UP000020681"/>
    </source>
</evidence>
<organism evidence="3 4">
    <name type="scientific">Mycobacterium ulcerans str. Harvey</name>
    <dbReference type="NCBI Taxonomy" id="1299332"/>
    <lineage>
        <taxon>Bacteria</taxon>
        <taxon>Bacillati</taxon>
        <taxon>Actinomycetota</taxon>
        <taxon>Actinomycetes</taxon>
        <taxon>Mycobacteriales</taxon>
        <taxon>Mycobacteriaceae</taxon>
        <taxon>Mycobacterium</taxon>
        <taxon>Mycobacterium ulcerans group</taxon>
    </lineage>
</organism>
<dbReference type="InterPro" id="IPR038332">
    <property type="entry name" value="PPE_sf"/>
</dbReference>
<protein>
    <submittedName>
        <fullName evidence="3">PE family protein</fullName>
    </submittedName>
</protein>
<feature type="compositionally biased region" description="Gly residues" evidence="1">
    <location>
        <begin position="171"/>
        <end position="181"/>
    </location>
</feature>
<accession>A0ABP3A5W5</accession>
<comment type="caution">
    <text evidence="3">The sequence shown here is derived from an EMBL/GenBank/DDBJ whole genome shotgun (WGS) entry which is preliminary data.</text>
</comment>
<dbReference type="SUPFAM" id="SSF140459">
    <property type="entry name" value="PE/PPE dimer-like"/>
    <property type="match status" value="1"/>
</dbReference>
<dbReference type="Proteomes" id="UP000020681">
    <property type="component" value="Unassembled WGS sequence"/>
</dbReference>
<name>A0ABP3A5W5_MYCUL</name>
<evidence type="ECO:0000313" key="3">
    <source>
        <dbReference type="EMBL" id="EUA86838.1"/>
    </source>
</evidence>
<feature type="region of interest" description="Disordered" evidence="1">
    <location>
        <begin position="171"/>
        <end position="197"/>
    </location>
</feature>
<reference evidence="3 4" key="1">
    <citation type="submission" date="2014-01" db="EMBL/GenBank/DDBJ databases">
        <authorList>
            <person name="Dobos K."/>
            <person name="Lenaerts A."/>
            <person name="Ordway D."/>
            <person name="DeGroote M.A."/>
            <person name="Parker T."/>
            <person name="Sizemore C."/>
            <person name="Tallon L.J."/>
            <person name="Sadzewicz L.K."/>
            <person name="Sengamalay N."/>
            <person name="Fraser C.M."/>
            <person name="Hine E."/>
            <person name="Shefchek K.A."/>
            <person name="Das S.P."/>
            <person name="Tettelin H."/>
        </authorList>
    </citation>
    <scope>NUCLEOTIDE SEQUENCE [LARGE SCALE GENOMIC DNA]</scope>
    <source>
        <strain evidence="3 4">Harvey</strain>
    </source>
</reference>
<feature type="domain" description="PE" evidence="2">
    <location>
        <begin position="14"/>
        <end position="103"/>
    </location>
</feature>
<dbReference type="EMBL" id="JAOL01000167">
    <property type="protein sequence ID" value="EUA86838.1"/>
    <property type="molecule type" value="Genomic_DNA"/>
</dbReference>
<evidence type="ECO:0000259" key="2">
    <source>
        <dbReference type="Pfam" id="PF00934"/>
    </source>
</evidence>
<dbReference type="InterPro" id="IPR000084">
    <property type="entry name" value="PE-PGRS_N"/>
</dbReference>